<dbReference type="SUPFAM" id="SSF53756">
    <property type="entry name" value="UDP-Glycosyltransferase/glycogen phosphorylase"/>
    <property type="match status" value="1"/>
</dbReference>
<evidence type="ECO:0000313" key="2">
    <source>
        <dbReference type="EMBL" id="QRG65712.1"/>
    </source>
</evidence>
<dbReference type="Gene3D" id="3.40.50.150">
    <property type="entry name" value="Vaccinia Virus protein VP39"/>
    <property type="match status" value="1"/>
</dbReference>
<dbReference type="GO" id="GO:0032259">
    <property type="term" value="P:methylation"/>
    <property type="evidence" value="ECO:0007669"/>
    <property type="project" value="UniProtKB-KW"/>
</dbReference>
<reference evidence="2 3" key="1">
    <citation type="submission" date="2021-01" db="EMBL/GenBank/DDBJ databases">
        <title>Identification of strong promoters based on the transcriptome of Brevibacillus choshinensis.</title>
        <authorList>
            <person name="Yao D."/>
            <person name="Zhang K."/>
            <person name="Wu J."/>
        </authorList>
    </citation>
    <scope>NUCLEOTIDE SEQUENCE [LARGE SCALE GENOMIC DNA]</scope>
    <source>
        <strain evidence="2 3">HPD31-SP3</strain>
    </source>
</reference>
<dbReference type="InterPro" id="IPR029063">
    <property type="entry name" value="SAM-dependent_MTases_sf"/>
</dbReference>
<accession>A0ABX7FJ51</accession>
<keyword evidence="3" id="KW-1185">Reference proteome</keyword>
<feature type="domain" description="Methyltransferase" evidence="1">
    <location>
        <begin position="395"/>
        <end position="481"/>
    </location>
</feature>
<dbReference type="PANTHER" id="PTHR12526:SF630">
    <property type="entry name" value="GLYCOSYLTRANSFERASE"/>
    <property type="match status" value="1"/>
</dbReference>
<dbReference type="EMBL" id="CP069127">
    <property type="protein sequence ID" value="QRG65712.1"/>
    <property type="molecule type" value="Genomic_DNA"/>
</dbReference>
<organism evidence="2 3">
    <name type="scientific">Brevibacillus choshinensis</name>
    <dbReference type="NCBI Taxonomy" id="54911"/>
    <lineage>
        <taxon>Bacteria</taxon>
        <taxon>Bacillati</taxon>
        <taxon>Bacillota</taxon>
        <taxon>Bacilli</taxon>
        <taxon>Bacillales</taxon>
        <taxon>Paenibacillaceae</taxon>
        <taxon>Brevibacillus</taxon>
    </lineage>
</organism>
<evidence type="ECO:0000259" key="1">
    <source>
        <dbReference type="Pfam" id="PF13649"/>
    </source>
</evidence>
<keyword evidence="2" id="KW-0808">Transferase</keyword>
<dbReference type="CDD" id="cd02440">
    <property type="entry name" value="AdoMet_MTases"/>
    <property type="match status" value="1"/>
</dbReference>
<gene>
    <name evidence="2" type="ORF">JNE38_19175</name>
</gene>
<sequence>MRIIYPPTIHWEGWLVFQRPQQLMRAFASLGHRAIFQEYGRNSGGTYYQDQVHITEAEANLDPTDDFTVLWVTHAPHYRLKETYRADFLVFDYIDEATDEFAVWNNSDLYDAMQKADLITVVSRRLLQIVSKLYPEKPVLLLPNAAELDHFGKSKLLSIPDDMQAINPPIIGFMGSIAQWLDVNLLQEMAKLRPEWSFVMVGPDYIGLESELRTIQNIYFLGRKSYQELPRYVGHFSIGMIPFTVKDMTHSSSPIKMYEYLAAGIPVISTAIREAVQCPFVETALSASEWIKKIEQLLEAPYMEEEIALFLRQHSWENRAKTAVQTISRLIVEEKGSDSREEANAMNSKAYWNNRFQTDWELLHGKKQTRFFAQITIQNLPPALLQDIRLHRYTIADIGCAEGDGLELLSYAFQNNRLTGIDLSPIAIEKASTQYPRIQFLERDIFQLDEEVMFDVVYTSNILEHFSDPHKVMEEMAKHTRQVLIVLVPFQEHPLSKEHVYRFDYEDFPYAINHFHLDTLQVIDCSKMDYTYWYGKQMLAVYR</sequence>
<dbReference type="GO" id="GO:0008168">
    <property type="term" value="F:methyltransferase activity"/>
    <property type="evidence" value="ECO:0007669"/>
    <property type="project" value="UniProtKB-KW"/>
</dbReference>
<dbReference type="Pfam" id="PF13692">
    <property type="entry name" value="Glyco_trans_1_4"/>
    <property type="match status" value="1"/>
</dbReference>
<dbReference type="Pfam" id="PF13649">
    <property type="entry name" value="Methyltransf_25"/>
    <property type="match status" value="1"/>
</dbReference>
<protein>
    <submittedName>
        <fullName evidence="2">Methyltransferase domain-containing protein</fullName>
    </submittedName>
</protein>
<proteinExistence type="predicted"/>
<dbReference type="RefSeq" id="WP_203255218.1">
    <property type="nucleotide sequence ID" value="NZ_CP069127.1"/>
</dbReference>
<name>A0ABX7FJ51_BRECH</name>
<evidence type="ECO:0000313" key="3">
    <source>
        <dbReference type="Proteomes" id="UP000596248"/>
    </source>
</evidence>
<dbReference type="SUPFAM" id="SSF53335">
    <property type="entry name" value="S-adenosyl-L-methionine-dependent methyltransferases"/>
    <property type="match status" value="1"/>
</dbReference>
<dbReference type="InterPro" id="IPR041698">
    <property type="entry name" value="Methyltransf_25"/>
</dbReference>
<keyword evidence="2" id="KW-0489">Methyltransferase</keyword>
<dbReference type="Gene3D" id="3.40.50.2000">
    <property type="entry name" value="Glycogen Phosphorylase B"/>
    <property type="match status" value="1"/>
</dbReference>
<dbReference type="Proteomes" id="UP000596248">
    <property type="component" value="Chromosome"/>
</dbReference>
<dbReference type="PANTHER" id="PTHR12526">
    <property type="entry name" value="GLYCOSYLTRANSFERASE"/>
    <property type="match status" value="1"/>
</dbReference>